<reference evidence="9 10" key="1">
    <citation type="submission" date="2018-05" db="EMBL/GenBank/DDBJ databases">
        <title>The Hungate 1000. A catalogue of reference genomes from the rumen microbiome.</title>
        <authorList>
            <person name="Kelly W."/>
        </authorList>
    </citation>
    <scope>NUCLEOTIDE SEQUENCE [LARGE SCALE GENOMIC DNA]</scope>
    <source>
        <strain evidence="9 10">NLAE-zl-C242</strain>
    </source>
</reference>
<keyword evidence="4" id="KW-0804">Transcription</keyword>
<dbReference type="Pfam" id="PF00072">
    <property type="entry name" value="Response_reg"/>
    <property type="match status" value="1"/>
</dbReference>
<dbReference type="SUPFAM" id="SSF52172">
    <property type="entry name" value="CheY-like"/>
    <property type="match status" value="1"/>
</dbReference>
<keyword evidence="6" id="KW-0597">Phosphoprotein</keyword>
<dbReference type="InterPro" id="IPR020449">
    <property type="entry name" value="Tscrpt_reg_AraC-type_HTH"/>
</dbReference>
<dbReference type="PROSITE" id="PS01124">
    <property type="entry name" value="HTH_ARAC_FAMILY_2"/>
    <property type="match status" value="1"/>
</dbReference>
<evidence type="ECO:0000256" key="5">
    <source>
        <dbReference type="ARBA" id="ARBA00024867"/>
    </source>
</evidence>
<dbReference type="InterPro" id="IPR009057">
    <property type="entry name" value="Homeodomain-like_sf"/>
</dbReference>
<dbReference type="InterPro" id="IPR001789">
    <property type="entry name" value="Sig_transdc_resp-reg_receiver"/>
</dbReference>
<evidence type="ECO:0000256" key="4">
    <source>
        <dbReference type="ARBA" id="ARBA00023163"/>
    </source>
</evidence>
<feature type="modified residue" description="4-aspartylphosphate" evidence="6">
    <location>
        <position position="54"/>
    </location>
</feature>
<keyword evidence="3" id="KW-0238">DNA-binding</keyword>
<dbReference type="InterPro" id="IPR018062">
    <property type="entry name" value="HTH_AraC-typ_CS"/>
</dbReference>
<feature type="domain" description="HTH araC/xylS-type" evidence="7">
    <location>
        <begin position="396"/>
        <end position="495"/>
    </location>
</feature>
<evidence type="ECO:0000256" key="6">
    <source>
        <dbReference type="PROSITE-ProRule" id="PRU00169"/>
    </source>
</evidence>
<evidence type="ECO:0000259" key="8">
    <source>
        <dbReference type="PROSITE" id="PS50110"/>
    </source>
</evidence>
<dbReference type="RefSeq" id="WP_181368616.1">
    <property type="nucleotide sequence ID" value="NZ_BAAACK010000004.1"/>
</dbReference>
<accession>A0A2Y9BC42</accession>
<dbReference type="EMBL" id="QGDL01000003">
    <property type="protein sequence ID" value="PWJ30905.1"/>
    <property type="molecule type" value="Genomic_DNA"/>
</dbReference>
<dbReference type="Proteomes" id="UP000245845">
    <property type="component" value="Unassembled WGS sequence"/>
</dbReference>
<dbReference type="Gene3D" id="3.40.50.2300">
    <property type="match status" value="1"/>
</dbReference>
<proteinExistence type="predicted"/>
<evidence type="ECO:0000259" key="7">
    <source>
        <dbReference type="PROSITE" id="PS01124"/>
    </source>
</evidence>
<evidence type="ECO:0000313" key="9">
    <source>
        <dbReference type="EMBL" id="PWJ30905.1"/>
    </source>
</evidence>
<keyword evidence="2" id="KW-0805">Transcription regulation</keyword>
<dbReference type="CDD" id="cd17536">
    <property type="entry name" value="REC_YesN-like"/>
    <property type="match status" value="1"/>
</dbReference>
<dbReference type="InterPro" id="IPR018060">
    <property type="entry name" value="HTH_AraC"/>
</dbReference>
<dbReference type="PANTHER" id="PTHR43280:SF10">
    <property type="entry name" value="REGULATORY PROTEIN POCR"/>
    <property type="match status" value="1"/>
</dbReference>
<dbReference type="SMART" id="SM00448">
    <property type="entry name" value="REC"/>
    <property type="match status" value="1"/>
</dbReference>
<gene>
    <name evidence="9" type="ORF">A8806_103313</name>
</gene>
<dbReference type="SMART" id="SM00342">
    <property type="entry name" value="HTH_ARAC"/>
    <property type="match status" value="1"/>
</dbReference>
<protein>
    <recommendedName>
        <fullName evidence="1">Stage 0 sporulation protein A homolog</fullName>
    </recommendedName>
</protein>
<organism evidence="9 10">
    <name type="scientific">Faecalicatena orotica</name>
    <dbReference type="NCBI Taxonomy" id="1544"/>
    <lineage>
        <taxon>Bacteria</taxon>
        <taxon>Bacillati</taxon>
        <taxon>Bacillota</taxon>
        <taxon>Clostridia</taxon>
        <taxon>Lachnospirales</taxon>
        <taxon>Lachnospiraceae</taxon>
        <taxon>Faecalicatena</taxon>
    </lineage>
</organism>
<comment type="caution">
    <text evidence="9">The sequence shown here is derived from an EMBL/GenBank/DDBJ whole genome shotgun (WGS) entry which is preliminary data.</text>
</comment>
<feature type="domain" description="Response regulatory" evidence="8">
    <location>
        <begin position="3"/>
        <end position="119"/>
    </location>
</feature>
<evidence type="ECO:0000256" key="1">
    <source>
        <dbReference type="ARBA" id="ARBA00018672"/>
    </source>
</evidence>
<evidence type="ECO:0000313" key="10">
    <source>
        <dbReference type="Proteomes" id="UP000245845"/>
    </source>
</evidence>
<dbReference type="Gene3D" id="1.10.10.60">
    <property type="entry name" value="Homeodomain-like"/>
    <property type="match status" value="2"/>
</dbReference>
<dbReference type="GO" id="GO:0000160">
    <property type="term" value="P:phosphorelay signal transduction system"/>
    <property type="evidence" value="ECO:0007669"/>
    <property type="project" value="InterPro"/>
</dbReference>
<dbReference type="PROSITE" id="PS50110">
    <property type="entry name" value="RESPONSE_REGULATORY"/>
    <property type="match status" value="1"/>
</dbReference>
<keyword evidence="10" id="KW-1185">Reference proteome</keyword>
<dbReference type="PROSITE" id="PS00041">
    <property type="entry name" value="HTH_ARAC_FAMILY_1"/>
    <property type="match status" value="1"/>
</dbReference>
<dbReference type="AlphaFoldDB" id="A0A2Y9BC42"/>
<comment type="function">
    <text evidence="5">May play the central regulatory role in sporulation. It may be an element of the effector pathway responsible for the activation of sporulation genes in response to nutritional stress. Spo0A may act in concert with spo0H (a sigma factor) to control the expression of some genes that are critical to the sporulation process.</text>
</comment>
<dbReference type="GO" id="GO:0043565">
    <property type="term" value="F:sequence-specific DNA binding"/>
    <property type="evidence" value="ECO:0007669"/>
    <property type="project" value="InterPro"/>
</dbReference>
<dbReference type="InterPro" id="IPR011006">
    <property type="entry name" value="CheY-like_superfamily"/>
</dbReference>
<evidence type="ECO:0000256" key="3">
    <source>
        <dbReference type="ARBA" id="ARBA00023125"/>
    </source>
</evidence>
<sequence>MYKFLVAEDSKVILRDIARLIKEAGYDSFIKTAYDGETALEILKDYEPDIIITDIKMPVIDGLTLIQKAKAMYAGVKCVIISGYADFTFTHEALMLQVDDYVMKPVDAVEFRDILKKLTKEADRHKVQKEEEVLQKIIQEGILVNDRQIPEQYVAALIRVGFFQQYSAPLSKEIVSGIMEQNCAVSAFRIVNTKLNSEKIVIFDLEQISAEQITKQAGLLLAELRKKYTRVNIICSVKLKDIGSLNTQYTRLSNHLGRLVMLDASRVYKDDGNPEERGAYIRQKEEIEVFRKKMERILKNRAVHDYRKEIHKSILYWEEKQYTVVILRKFLQTLLDEIFIAAGGSLGLAEEPGTLADKMLNDCRKYEELEECLQGYADFLSAGKEERNGVSIEIACKLTEYMQTNLYKNLSLQEIADYFEISPSYICRIFKVYYNDTPISYYNRIKIEEARKMLDEYQNMRVKDIAEMLGFSDQYYFSKVFKQQFGVSPLVYKTQVKKDEN</sequence>
<dbReference type="PRINTS" id="PR00032">
    <property type="entry name" value="HTHARAC"/>
</dbReference>
<dbReference type="SUPFAM" id="SSF46689">
    <property type="entry name" value="Homeodomain-like"/>
    <property type="match status" value="2"/>
</dbReference>
<dbReference type="GO" id="GO:0003700">
    <property type="term" value="F:DNA-binding transcription factor activity"/>
    <property type="evidence" value="ECO:0007669"/>
    <property type="project" value="InterPro"/>
</dbReference>
<name>A0A2Y9BC42_9FIRM</name>
<evidence type="ECO:0000256" key="2">
    <source>
        <dbReference type="ARBA" id="ARBA00023015"/>
    </source>
</evidence>
<dbReference type="Pfam" id="PF12833">
    <property type="entry name" value="HTH_18"/>
    <property type="match status" value="1"/>
</dbReference>
<dbReference type="PANTHER" id="PTHR43280">
    <property type="entry name" value="ARAC-FAMILY TRANSCRIPTIONAL REGULATOR"/>
    <property type="match status" value="1"/>
</dbReference>